<organism evidence="5 6">
    <name type="scientific">Limnobaculum parvum</name>
    <dbReference type="NCBI Taxonomy" id="2172103"/>
    <lineage>
        <taxon>Bacteria</taxon>
        <taxon>Pseudomonadati</taxon>
        <taxon>Pseudomonadota</taxon>
        <taxon>Gammaproteobacteria</taxon>
        <taxon>Enterobacterales</taxon>
        <taxon>Budviciaceae</taxon>
        <taxon>Limnobaculum</taxon>
    </lineage>
</organism>
<keyword evidence="6" id="KW-1185">Reference proteome</keyword>
<dbReference type="GO" id="GO:0003677">
    <property type="term" value="F:DNA binding"/>
    <property type="evidence" value="ECO:0007669"/>
    <property type="project" value="UniProtKB-KW"/>
</dbReference>
<dbReference type="InterPro" id="IPR051015">
    <property type="entry name" value="EvgA-like"/>
</dbReference>
<dbReference type="CDD" id="cd06170">
    <property type="entry name" value="LuxR_C_like"/>
    <property type="match status" value="1"/>
</dbReference>
<dbReference type="InterPro" id="IPR011006">
    <property type="entry name" value="CheY-like_superfamily"/>
</dbReference>
<protein>
    <submittedName>
        <fullName evidence="5">DNA-binding response regulator</fullName>
    </submittedName>
</protein>
<evidence type="ECO:0000256" key="1">
    <source>
        <dbReference type="ARBA" id="ARBA00023125"/>
    </source>
</evidence>
<dbReference type="OrthoDB" id="9796655at2"/>
<dbReference type="Gene3D" id="3.40.50.2300">
    <property type="match status" value="1"/>
</dbReference>
<name>A0A2Y9TV28_9GAMM</name>
<accession>A0A2Y9TV28</accession>
<evidence type="ECO:0000259" key="3">
    <source>
        <dbReference type="PROSITE" id="PS50043"/>
    </source>
</evidence>
<dbReference type="RefSeq" id="WP_108899403.1">
    <property type="nucleotide sequence ID" value="NZ_CP029185.2"/>
</dbReference>
<dbReference type="KEGG" id="lpv:HYN51_01305"/>
<dbReference type="Proteomes" id="UP000244908">
    <property type="component" value="Chromosome"/>
</dbReference>
<dbReference type="PRINTS" id="PR00038">
    <property type="entry name" value="HTHLUXR"/>
</dbReference>
<dbReference type="InterPro" id="IPR016032">
    <property type="entry name" value="Sig_transdc_resp-reg_C-effctor"/>
</dbReference>
<comment type="caution">
    <text evidence="2">Lacks conserved residue(s) required for the propagation of feature annotation.</text>
</comment>
<evidence type="ECO:0000259" key="4">
    <source>
        <dbReference type="PROSITE" id="PS50110"/>
    </source>
</evidence>
<reference evidence="5 6" key="1">
    <citation type="journal article" date="2019" name="Int. J. Syst. Evol. Microbiol.">
        <title>Limnobaculum parvum gen. nov., sp. nov., isolated from a freshwater lake.</title>
        <authorList>
            <person name="Baek C."/>
            <person name="Shin S.K."/>
            <person name="Yi H."/>
        </authorList>
    </citation>
    <scope>NUCLEOTIDE SEQUENCE [LARGE SCALE GENOMIC DNA]</scope>
    <source>
        <strain evidence="5 6">HYN0051</strain>
    </source>
</reference>
<dbReference type="InterPro" id="IPR000792">
    <property type="entry name" value="Tscrpt_reg_LuxR_C"/>
</dbReference>
<dbReference type="Gene3D" id="1.10.10.10">
    <property type="entry name" value="Winged helix-like DNA-binding domain superfamily/Winged helix DNA-binding domain"/>
    <property type="match status" value="1"/>
</dbReference>
<sequence length="203" mass="22749">MIKQIIRTLLVDSNQFVCFAISELLKDADCLEVITVTNTTDNIAEQVSSLNIDLVLISIELINTGKEKLVEGIRSANPNTKVIALVSETSGMNILNAMKYSIDGIIDKTHDINSLILVSQLVCDGFQCIPRNNIYDNEVKRIDSLSKREYEIFQYISQGMSNKDIGDKINISVKTVSVHRYNIMYKLNIKNPIDLYKLCGLSG</sequence>
<dbReference type="GO" id="GO:0006355">
    <property type="term" value="P:regulation of DNA-templated transcription"/>
    <property type="evidence" value="ECO:0007669"/>
    <property type="project" value="InterPro"/>
</dbReference>
<dbReference type="PROSITE" id="PS00622">
    <property type="entry name" value="HTH_LUXR_1"/>
    <property type="match status" value="1"/>
</dbReference>
<dbReference type="PROSITE" id="PS50110">
    <property type="entry name" value="RESPONSE_REGULATORY"/>
    <property type="match status" value="1"/>
</dbReference>
<evidence type="ECO:0000313" key="6">
    <source>
        <dbReference type="Proteomes" id="UP000244908"/>
    </source>
</evidence>
<feature type="domain" description="Response regulatory" evidence="4">
    <location>
        <begin position="7"/>
        <end position="123"/>
    </location>
</feature>
<dbReference type="PANTHER" id="PTHR45566">
    <property type="entry name" value="HTH-TYPE TRANSCRIPTIONAL REGULATOR YHJB-RELATED"/>
    <property type="match status" value="1"/>
</dbReference>
<dbReference type="AlphaFoldDB" id="A0A2Y9TV28"/>
<dbReference type="InterPro" id="IPR001789">
    <property type="entry name" value="Sig_transdc_resp-reg_receiver"/>
</dbReference>
<dbReference type="EMBL" id="CP029185">
    <property type="protein sequence ID" value="AWH87314.1"/>
    <property type="molecule type" value="Genomic_DNA"/>
</dbReference>
<dbReference type="SMART" id="SM00421">
    <property type="entry name" value="HTH_LUXR"/>
    <property type="match status" value="1"/>
</dbReference>
<dbReference type="PROSITE" id="PS50043">
    <property type="entry name" value="HTH_LUXR_2"/>
    <property type="match status" value="1"/>
</dbReference>
<keyword evidence="1 5" id="KW-0238">DNA-binding</keyword>
<feature type="domain" description="HTH luxR-type" evidence="3">
    <location>
        <begin position="138"/>
        <end position="203"/>
    </location>
</feature>
<dbReference type="Pfam" id="PF00196">
    <property type="entry name" value="GerE"/>
    <property type="match status" value="1"/>
</dbReference>
<dbReference type="GO" id="GO:0000160">
    <property type="term" value="P:phosphorelay signal transduction system"/>
    <property type="evidence" value="ECO:0007669"/>
    <property type="project" value="InterPro"/>
</dbReference>
<dbReference type="SUPFAM" id="SSF52172">
    <property type="entry name" value="CheY-like"/>
    <property type="match status" value="1"/>
</dbReference>
<dbReference type="Pfam" id="PF00072">
    <property type="entry name" value="Response_reg"/>
    <property type="match status" value="1"/>
</dbReference>
<dbReference type="SUPFAM" id="SSF46894">
    <property type="entry name" value="C-terminal effector domain of the bipartite response regulators"/>
    <property type="match status" value="1"/>
</dbReference>
<dbReference type="InterPro" id="IPR036388">
    <property type="entry name" value="WH-like_DNA-bd_sf"/>
</dbReference>
<evidence type="ECO:0000313" key="5">
    <source>
        <dbReference type="EMBL" id="AWH87314.1"/>
    </source>
</evidence>
<proteinExistence type="predicted"/>
<gene>
    <name evidence="5" type="ORF">HYN51_01305</name>
</gene>
<dbReference type="PANTHER" id="PTHR45566:SF1">
    <property type="entry name" value="HTH-TYPE TRANSCRIPTIONAL REGULATOR YHJB-RELATED"/>
    <property type="match status" value="1"/>
</dbReference>
<evidence type="ECO:0000256" key="2">
    <source>
        <dbReference type="PROSITE-ProRule" id="PRU00169"/>
    </source>
</evidence>